<reference evidence="7 8" key="1">
    <citation type="submission" date="2016-10" db="EMBL/GenBank/DDBJ databases">
        <authorList>
            <person name="de Groot N.N."/>
        </authorList>
    </citation>
    <scope>NUCLEOTIDE SEQUENCE [LARGE SCALE GENOMIC DNA]</scope>
    <source>
        <strain evidence="7 8">IBRC-M10418</strain>
    </source>
</reference>
<feature type="transmembrane region" description="Helical" evidence="5">
    <location>
        <begin position="36"/>
        <end position="56"/>
    </location>
</feature>
<evidence type="ECO:0000256" key="1">
    <source>
        <dbReference type="ARBA" id="ARBA00004141"/>
    </source>
</evidence>
<dbReference type="InterPro" id="IPR037185">
    <property type="entry name" value="EmrE-like"/>
</dbReference>
<evidence type="ECO:0000313" key="8">
    <source>
        <dbReference type="Proteomes" id="UP000199215"/>
    </source>
</evidence>
<feature type="transmembrane region" description="Helical" evidence="5">
    <location>
        <begin position="96"/>
        <end position="117"/>
    </location>
</feature>
<feature type="transmembrane region" description="Helical" evidence="5">
    <location>
        <begin position="250"/>
        <end position="267"/>
    </location>
</feature>
<comment type="subcellular location">
    <subcellularLocation>
        <location evidence="1">Membrane</location>
        <topology evidence="1">Multi-pass membrane protein</topology>
    </subcellularLocation>
</comment>
<keyword evidence="2 5" id="KW-0812">Transmembrane</keyword>
<feature type="domain" description="EamA" evidence="6">
    <location>
        <begin position="11"/>
        <end position="141"/>
    </location>
</feature>
<feature type="transmembrane region" description="Helical" evidence="5">
    <location>
        <begin position="185"/>
        <end position="205"/>
    </location>
</feature>
<protein>
    <submittedName>
        <fullName evidence="7">Permease of the drug/metabolite transporter (DMT) superfamily</fullName>
    </submittedName>
</protein>
<feature type="transmembrane region" description="Helical" evidence="5">
    <location>
        <begin position="217"/>
        <end position="238"/>
    </location>
</feature>
<dbReference type="RefSeq" id="WP_092817900.1">
    <property type="nucleotide sequence ID" value="NZ_FNWU01000022.1"/>
</dbReference>
<dbReference type="InterPro" id="IPR050638">
    <property type="entry name" value="AA-Vitamin_Transporters"/>
</dbReference>
<dbReference type="SUPFAM" id="SSF103481">
    <property type="entry name" value="Multidrug resistance efflux transporter EmrE"/>
    <property type="match status" value="2"/>
</dbReference>
<feature type="transmembrane region" description="Helical" evidence="5">
    <location>
        <begin position="7"/>
        <end position="30"/>
    </location>
</feature>
<feature type="domain" description="EamA" evidence="6">
    <location>
        <begin position="154"/>
        <end position="289"/>
    </location>
</feature>
<dbReference type="AlphaFoldDB" id="A0A1H6JSM6"/>
<keyword evidence="4 5" id="KW-0472">Membrane</keyword>
<dbReference type="STRING" id="1267564.SAMN05192561_1226"/>
<feature type="transmembrane region" description="Helical" evidence="5">
    <location>
        <begin position="154"/>
        <end position="173"/>
    </location>
</feature>
<dbReference type="GO" id="GO:0016020">
    <property type="term" value="C:membrane"/>
    <property type="evidence" value="ECO:0007669"/>
    <property type="project" value="UniProtKB-SubCell"/>
</dbReference>
<sequence length="310" mass="32508">MTRGSYWNAGLFVLVSALFGSVFVGIKAGLTAFPPVFFAALRFDIAAPLLLAYAAWRYDVWIPRRRPDFAGIVVGAVTVIAANNALLFLGQELATPAAASVMYALNPMLAPVFALVLLDRRLDLIGVTGIALGLVGVLIIVQPSPATFMSGSTLGQLLVLGAAASFALGSVLVRRYGTTMDSVPMTAWSMALGALVLHGLSWALGETVAGATITLRVALSVLVVGVASTAVAYPVYFVLLHRIGPVRANLVAYVAPVVAAITGWVLLDEPVTLATVVGFCVVVTGVALLERDVLATEFRRLSRTPEADGR</sequence>
<feature type="transmembrane region" description="Helical" evidence="5">
    <location>
        <begin position="273"/>
        <end position="290"/>
    </location>
</feature>
<evidence type="ECO:0000256" key="5">
    <source>
        <dbReference type="SAM" id="Phobius"/>
    </source>
</evidence>
<feature type="transmembrane region" description="Helical" evidence="5">
    <location>
        <begin position="124"/>
        <end position="142"/>
    </location>
</feature>
<gene>
    <name evidence="7" type="ORF">SAMN05192561_1226</name>
</gene>
<evidence type="ECO:0000256" key="2">
    <source>
        <dbReference type="ARBA" id="ARBA00022692"/>
    </source>
</evidence>
<proteinExistence type="predicted"/>
<evidence type="ECO:0000256" key="4">
    <source>
        <dbReference type="ARBA" id="ARBA00023136"/>
    </source>
</evidence>
<feature type="transmembrane region" description="Helical" evidence="5">
    <location>
        <begin position="68"/>
        <end position="90"/>
    </location>
</feature>
<dbReference type="PANTHER" id="PTHR32322:SF2">
    <property type="entry name" value="EAMA DOMAIN-CONTAINING PROTEIN"/>
    <property type="match status" value="1"/>
</dbReference>
<dbReference type="Pfam" id="PF00892">
    <property type="entry name" value="EamA"/>
    <property type="match status" value="2"/>
</dbReference>
<evidence type="ECO:0000256" key="3">
    <source>
        <dbReference type="ARBA" id="ARBA00022989"/>
    </source>
</evidence>
<evidence type="ECO:0000313" key="7">
    <source>
        <dbReference type="EMBL" id="SEH65513.1"/>
    </source>
</evidence>
<evidence type="ECO:0000259" key="6">
    <source>
        <dbReference type="Pfam" id="PF00892"/>
    </source>
</evidence>
<dbReference type="EMBL" id="FNWU01000022">
    <property type="protein sequence ID" value="SEH65513.1"/>
    <property type="molecule type" value="Genomic_DNA"/>
</dbReference>
<keyword evidence="8" id="KW-1185">Reference proteome</keyword>
<keyword evidence="3 5" id="KW-1133">Transmembrane helix</keyword>
<dbReference type="PANTHER" id="PTHR32322">
    <property type="entry name" value="INNER MEMBRANE TRANSPORTER"/>
    <property type="match status" value="1"/>
</dbReference>
<name>A0A1H6JSM6_9EURY</name>
<organism evidence="7 8">
    <name type="scientific">Halopenitus malekzadehii</name>
    <dbReference type="NCBI Taxonomy" id="1267564"/>
    <lineage>
        <taxon>Archaea</taxon>
        <taxon>Methanobacteriati</taxon>
        <taxon>Methanobacteriota</taxon>
        <taxon>Stenosarchaea group</taxon>
        <taxon>Halobacteria</taxon>
        <taxon>Halobacteriales</taxon>
        <taxon>Haloferacaceae</taxon>
        <taxon>Halopenitus</taxon>
    </lineage>
</organism>
<accession>A0A1H6JSM6</accession>
<dbReference type="Proteomes" id="UP000199215">
    <property type="component" value="Unassembled WGS sequence"/>
</dbReference>
<dbReference type="InterPro" id="IPR000620">
    <property type="entry name" value="EamA_dom"/>
</dbReference>